<gene>
    <name evidence="1" type="ORF">LD38_00305</name>
</gene>
<name>A0A2U2EKR7_9FIRM</name>
<evidence type="ECO:0000313" key="2">
    <source>
        <dbReference type="Proteomes" id="UP000245905"/>
    </source>
</evidence>
<dbReference type="Proteomes" id="UP000245905">
    <property type="component" value="Unassembled WGS sequence"/>
</dbReference>
<accession>A0A2U2EKR7</accession>
<dbReference type="EMBL" id="JRFS01000001">
    <property type="protein sequence ID" value="PWE85095.1"/>
    <property type="molecule type" value="Genomic_DNA"/>
</dbReference>
<protein>
    <submittedName>
        <fullName evidence="1">Uncharacterized protein</fullName>
    </submittedName>
</protein>
<comment type="caution">
    <text evidence="1">The sequence shown here is derived from an EMBL/GenBank/DDBJ whole genome shotgun (WGS) entry which is preliminary data.</text>
</comment>
<organism evidence="1 2">
    <name type="scientific">Agathobacter rectalis</name>
    <dbReference type="NCBI Taxonomy" id="39491"/>
    <lineage>
        <taxon>Bacteria</taxon>
        <taxon>Bacillati</taxon>
        <taxon>Bacillota</taxon>
        <taxon>Clostridia</taxon>
        <taxon>Lachnospirales</taxon>
        <taxon>Lachnospiraceae</taxon>
        <taxon>Agathobacter</taxon>
    </lineage>
</organism>
<proteinExistence type="predicted"/>
<sequence>MRRPYLQDIDFAWFVVNFNYTKADYLALTPREKAFIYKAYETKTVNQSTLLRDTVLNAISNSKRRRGASVFKLWKKRAKKADISTVRDNMKVIAEIEKNDTGWIDKIYAANGWTRK</sequence>
<reference evidence="1 2" key="1">
    <citation type="submission" date="2014-09" db="EMBL/GenBank/DDBJ databases">
        <title>Butyrate-producing bacteria isolated from human gut.</title>
        <authorList>
            <person name="Zhang Q."/>
            <person name="Zhao L."/>
        </authorList>
    </citation>
    <scope>NUCLEOTIDE SEQUENCE [LARGE SCALE GENOMIC DNA]</scope>
    <source>
        <strain evidence="1 2">R22</strain>
    </source>
</reference>
<dbReference type="AlphaFoldDB" id="A0A2U2EKR7"/>
<evidence type="ECO:0000313" key="1">
    <source>
        <dbReference type="EMBL" id="PWE85095.1"/>
    </source>
</evidence>